<dbReference type="Gramene" id="scaffold_701717.1">
    <property type="protein sequence ID" value="scaffold_701717.1"/>
    <property type="gene ID" value="scaffold_701717.1"/>
</dbReference>
<evidence type="ECO:0000259" key="1">
    <source>
        <dbReference type="Pfam" id="PF03478"/>
    </source>
</evidence>
<name>D7MFV4_ARALL</name>
<dbReference type="PANTHER" id="PTHR44259">
    <property type="entry name" value="OS07G0183000 PROTEIN-RELATED"/>
    <property type="match status" value="1"/>
</dbReference>
<evidence type="ECO:0000313" key="2">
    <source>
        <dbReference type="EMBL" id="EFH45901.1"/>
    </source>
</evidence>
<organism evidence="3">
    <name type="scientific">Arabidopsis lyrata subsp. lyrata</name>
    <name type="common">Lyre-leaved rock-cress</name>
    <dbReference type="NCBI Taxonomy" id="81972"/>
    <lineage>
        <taxon>Eukaryota</taxon>
        <taxon>Viridiplantae</taxon>
        <taxon>Streptophyta</taxon>
        <taxon>Embryophyta</taxon>
        <taxon>Tracheophyta</taxon>
        <taxon>Spermatophyta</taxon>
        <taxon>Magnoliopsida</taxon>
        <taxon>eudicotyledons</taxon>
        <taxon>Gunneridae</taxon>
        <taxon>Pentapetalae</taxon>
        <taxon>rosids</taxon>
        <taxon>malvids</taxon>
        <taxon>Brassicales</taxon>
        <taxon>Brassicaceae</taxon>
        <taxon>Camelineae</taxon>
        <taxon>Arabidopsis</taxon>
    </lineage>
</organism>
<dbReference type="HOGENOM" id="CLU_023149_1_0_1"/>
<dbReference type="InterPro" id="IPR005174">
    <property type="entry name" value="KIB1-4_b-propeller"/>
</dbReference>
<proteinExistence type="predicted"/>
<dbReference type="EMBL" id="GL348719">
    <property type="protein sequence ID" value="EFH45901.1"/>
    <property type="molecule type" value="Genomic_DNA"/>
</dbReference>
<dbReference type="Proteomes" id="UP000008694">
    <property type="component" value="Unassembled WGS sequence"/>
</dbReference>
<dbReference type="PANTHER" id="PTHR44259:SF89">
    <property type="entry name" value="DUF295 DOMAIN-CONTAINING PROTEIN-RELATED"/>
    <property type="match status" value="1"/>
</dbReference>
<protein>
    <recommendedName>
        <fullName evidence="1">KIB1-4 beta-propeller domain-containing protein</fullName>
    </recommendedName>
</protein>
<dbReference type="InterPro" id="IPR050942">
    <property type="entry name" value="F-box_BR-signaling"/>
</dbReference>
<accession>D7MFV4</accession>
<gene>
    <name evidence="2" type="ORF">ARALYDRAFT_913975</name>
</gene>
<dbReference type="Pfam" id="PF03478">
    <property type="entry name" value="Beta-prop_KIB1-4"/>
    <property type="match status" value="1"/>
</dbReference>
<evidence type="ECO:0000313" key="3">
    <source>
        <dbReference type="Proteomes" id="UP000008694"/>
    </source>
</evidence>
<dbReference type="AlphaFoldDB" id="D7MFV4"/>
<feature type="domain" description="KIB1-4 beta-propeller" evidence="1">
    <location>
        <begin position="193"/>
        <end position="300"/>
    </location>
</feature>
<sequence length="333" mass="37927">MYPLSINRLFKPSVCKNLLRHKNVRLFSSTSHTNRTDGEMSVTSKLLTPIDFSFLSTPIYPFLLIDYVLNLPEYSPDGRVIRTSKTGDPAQVPKTTSILIRDKKLAEEVRHAMTVGFSHHGLGFKLSENSLDILIDDQESTPSCVHLPSLPTGFRIQTPGGNYLCCLDLYFKEGDQAEFIPLFDIIPESVGPELTPLNSSSRTDHWVESPSGEQFLVKWYGHNLMRNHNKVETLVHMASQFMVFRAEESWEEKYVYYTEDIGDLCIFLGHSEAFCIQASSCPGLKPNCIYFVGYNFGVYDLTTKTCTIFYTEEDVPLRNLEFPYWPPPVSLYS</sequence>
<keyword evidence="3" id="KW-1185">Reference proteome</keyword>
<reference evidence="3" key="1">
    <citation type="journal article" date="2011" name="Nat. Genet.">
        <title>The Arabidopsis lyrata genome sequence and the basis of rapid genome size change.</title>
        <authorList>
            <person name="Hu T.T."/>
            <person name="Pattyn P."/>
            <person name="Bakker E.G."/>
            <person name="Cao J."/>
            <person name="Cheng J.-F."/>
            <person name="Clark R.M."/>
            <person name="Fahlgren N."/>
            <person name="Fawcett J.A."/>
            <person name="Grimwood J."/>
            <person name="Gundlach H."/>
            <person name="Haberer G."/>
            <person name="Hollister J.D."/>
            <person name="Ossowski S."/>
            <person name="Ottilar R.P."/>
            <person name="Salamov A.A."/>
            <person name="Schneeberger K."/>
            <person name="Spannagl M."/>
            <person name="Wang X."/>
            <person name="Yang L."/>
            <person name="Nasrallah M.E."/>
            <person name="Bergelson J."/>
            <person name="Carrington J.C."/>
            <person name="Gaut B.S."/>
            <person name="Schmutz J."/>
            <person name="Mayer K.F.X."/>
            <person name="Van de Peer Y."/>
            <person name="Grigoriev I.V."/>
            <person name="Nordborg M."/>
            <person name="Weigel D."/>
            <person name="Guo Y.-L."/>
        </authorList>
    </citation>
    <scope>NUCLEOTIDE SEQUENCE [LARGE SCALE GENOMIC DNA]</scope>
    <source>
        <strain evidence="3">cv. MN47</strain>
    </source>
</reference>